<keyword evidence="6" id="KW-1185">Reference proteome</keyword>
<reference evidence="5" key="1">
    <citation type="submission" date="2016-06" db="EMBL/GenBank/DDBJ databases">
        <title>Draft Genome sequence of the fungus Inonotus baumii.</title>
        <authorList>
            <person name="Zhu H."/>
            <person name="Lin W."/>
        </authorList>
    </citation>
    <scope>NUCLEOTIDE SEQUENCE</scope>
    <source>
        <strain evidence="5">821</strain>
    </source>
</reference>
<dbReference type="PANTHER" id="PTHR19965">
    <property type="entry name" value="RNA AND EXPORT FACTOR BINDING PROTEIN"/>
    <property type="match status" value="1"/>
</dbReference>
<dbReference type="Gene3D" id="3.30.70.330">
    <property type="match status" value="1"/>
</dbReference>
<sequence>MDKSLDETKRTGRRVSRGGRRPVRSARAKVLGTSNTTAAKAAAKKAGVTQPATKAIFSPQGAEKIIVSGLPLDVNEQQIKELFTSTVGPTRSVQLHFNPQGKWTGMATVVFSRQGDANKAYQEYNNRLIDGSAENELVCQLYIYELAPVVSSVQAATSMDRTDGEVICSTERPMKIELIFDPAKVPPPSLTSRVAPATPAAATGGAPMDGVQRTGRVGRGRRGRRVRNTRPQKTAEDLDAEMEDYTSSANPPAAVTAA</sequence>
<feature type="compositionally biased region" description="Basic and acidic residues" evidence="3">
    <location>
        <begin position="1"/>
        <end position="10"/>
    </location>
</feature>
<dbReference type="EMBL" id="LNZH02000200">
    <property type="protein sequence ID" value="OCB86610.1"/>
    <property type="molecule type" value="Genomic_DNA"/>
</dbReference>
<dbReference type="GO" id="GO:0005634">
    <property type="term" value="C:nucleus"/>
    <property type="evidence" value="ECO:0007669"/>
    <property type="project" value="TreeGrafter"/>
</dbReference>
<name>A0A9Q5N235_SANBA</name>
<feature type="compositionally biased region" description="Basic residues" evidence="3">
    <location>
        <begin position="11"/>
        <end position="26"/>
    </location>
</feature>
<feature type="domain" description="RRM" evidence="4">
    <location>
        <begin position="63"/>
        <end position="131"/>
    </location>
</feature>
<evidence type="ECO:0000313" key="5">
    <source>
        <dbReference type="EMBL" id="OCB86610.1"/>
    </source>
</evidence>
<accession>A0A9Q5N235</accession>
<keyword evidence="1 2" id="KW-0694">RNA-binding</keyword>
<dbReference type="PANTHER" id="PTHR19965:SF35">
    <property type="entry name" value="RNA ANNEALING PROTEIN YRA1"/>
    <property type="match status" value="1"/>
</dbReference>
<evidence type="ECO:0000256" key="2">
    <source>
        <dbReference type="PROSITE-ProRule" id="PRU00176"/>
    </source>
</evidence>
<feature type="region of interest" description="Disordered" evidence="3">
    <location>
        <begin position="1"/>
        <end position="26"/>
    </location>
</feature>
<evidence type="ECO:0000256" key="1">
    <source>
        <dbReference type="ARBA" id="ARBA00022884"/>
    </source>
</evidence>
<dbReference type="PROSITE" id="PS50102">
    <property type="entry name" value="RRM"/>
    <property type="match status" value="1"/>
</dbReference>
<proteinExistence type="predicted"/>
<dbReference type="AlphaFoldDB" id="A0A9Q5N235"/>
<gene>
    <name evidence="5" type="ORF">A7U60_g6288</name>
</gene>
<dbReference type="SMART" id="SM01218">
    <property type="entry name" value="FoP_duplication"/>
    <property type="match status" value="1"/>
</dbReference>
<dbReference type="GO" id="GO:0003729">
    <property type="term" value="F:mRNA binding"/>
    <property type="evidence" value="ECO:0007669"/>
    <property type="project" value="TreeGrafter"/>
</dbReference>
<feature type="compositionally biased region" description="Low complexity" evidence="3">
    <location>
        <begin position="195"/>
        <end position="215"/>
    </location>
</feature>
<dbReference type="Pfam" id="PF00076">
    <property type="entry name" value="RRM_1"/>
    <property type="match status" value="1"/>
</dbReference>
<dbReference type="SUPFAM" id="SSF54928">
    <property type="entry name" value="RNA-binding domain, RBD"/>
    <property type="match status" value="1"/>
</dbReference>
<feature type="compositionally biased region" description="Basic residues" evidence="3">
    <location>
        <begin position="216"/>
        <end position="230"/>
    </location>
</feature>
<protein>
    <submittedName>
        <fullName evidence="5">mRNA export protein mlo3</fullName>
    </submittedName>
</protein>
<dbReference type="InterPro" id="IPR000504">
    <property type="entry name" value="RRM_dom"/>
</dbReference>
<dbReference type="SMART" id="SM00360">
    <property type="entry name" value="RRM"/>
    <property type="match status" value="1"/>
</dbReference>
<evidence type="ECO:0000313" key="6">
    <source>
        <dbReference type="Proteomes" id="UP000757232"/>
    </source>
</evidence>
<dbReference type="InterPro" id="IPR051229">
    <property type="entry name" value="ALYREF_mRNA_export"/>
</dbReference>
<dbReference type="Pfam" id="PF13865">
    <property type="entry name" value="FoP_duplication"/>
    <property type="match status" value="1"/>
</dbReference>
<dbReference type="InterPro" id="IPR012677">
    <property type="entry name" value="Nucleotide-bd_a/b_plait_sf"/>
</dbReference>
<organism evidence="5 6">
    <name type="scientific">Sanghuangporus baumii</name>
    <name type="common">Phellinus baumii</name>
    <dbReference type="NCBI Taxonomy" id="108892"/>
    <lineage>
        <taxon>Eukaryota</taxon>
        <taxon>Fungi</taxon>
        <taxon>Dikarya</taxon>
        <taxon>Basidiomycota</taxon>
        <taxon>Agaricomycotina</taxon>
        <taxon>Agaricomycetes</taxon>
        <taxon>Hymenochaetales</taxon>
        <taxon>Hymenochaetaceae</taxon>
        <taxon>Sanghuangporus</taxon>
    </lineage>
</organism>
<dbReference type="OrthoDB" id="346839at2759"/>
<feature type="region of interest" description="Disordered" evidence="3">
    <location>
        <begin position="187"/>
        <end position="258"/>
    </location>
</feature>
<evidence type="ECO:0000259" key="4">
    <source>
        <dbReference type="PROSITE" id="PS50102"/>
    </source>
</evidence>
<dbReference type="InterPro" id="IPR025715">
    <property type="entry name" value="FoP_C"/>
</dbReference>
<comment type="caution">
    <text evidence="5">The sequence shown here is derived from an EMBL/GenBank/DDBJ whole genome shotgun (WGS) entry which is preliminary data.</text>
</comment>
<evidence type="ECO:0000256" key="3">
    <source>
        <dbReference type="SAM" id="MobiDB-lite"/>
    </source>
</evidence>
<dbReference type="InterPro" id="IPR035979">
    <property type="entry name" value="RBD_domain_sf"/>
</dbReference>
<dbReference type="Proteomes" id="UP000757232">
    <property type="component" value="Unassembled WGS sequence"/>
</dbReference>